<name>R0M3G0_NOSB1</name>
<keyword evidence="3" id="KW-1185">Reference proteome</keyword>
<evidence type="ECO:0000313" key="3">
    <source>
        <dbReference type="Proteomes" id="UP000016927"/>
    </source>
</evidence>
<dbReference type="Pfam" id="PF08706">
    <property type="entry name" value="D5_N"/>
    <property type="match status" value="1"/>
</dbReference>
<dbReference type="HOGENOM" id="CLU_2038720_0_0_1"/>
<sequence length="121" mass="14358">MLLSATFVTVIIDNSYCKFIDNNFLKQLDNNMDIIPFSNGVYDLLMNSFRKYNDNDYVSQYLPYDYDKNASSKMLDKFLTDLYNTNDELLYVLRMLASFLTPKRGLEYIFLKVQDKMESLY</sequence>
<dbReference type="InterPro" id="IPR014818">
    <property type="entry name" value="Phage/plasmid_primase_P4_C"/>
</dbReference>
<proteinExistence type="predicted"/>
<dbReference type="VEuPathDB" id="MicrosporidiaDB:NBO_416g0001"/>
<organism evidence="2 3">
    <name type="scientific">Nosema bombycis (strain CQ1 / CVCC 102059)</name>
    <name type="common">Microsporidian parasite</name>
    <name type="synonym">Pebrine of silkworm</name>
    <dbReference type="NCBI Taxonomy" id="578461"/>
    <lineage>
        <taxon>Eukaryota</taxon>
        <taxon>Fungi</taxon>
        <taxon>Fungi incertae sedis</taxon>
        <taxon>Microsporidia</taxon>
        <taxon>Nosematidae</taxon>
        <taxon>Nosema</taxon>
    </lineage>
</organism>
<dbReference type="STRING" id="578461.R0M3G0"/>
<evidence type="ECO:0000313" key="2">
    <source>
        <dbReference type="EMBL" id="EOB12554.1"/>
    </source>
</evidence>
<dbReference type="Proteomes" id="UP000016927">
    <property type="component" value="Unassembled WGS sequence"/>
</dbReference>
<dbReference type="EMBL" id="KB909324">
    <property type="protein sequence ID" value="EOB12554.1"/>
    <property type="molecule type" value="Genomic_DNA"/>
</dbReference>
<accession>R0M3G0</accession>
<protein>
    <submittedName>
        <fullName evidence="2">Phage/plasmid primase, P4</fullName>
    </submittedName>
</protein>
<feature type="domain" description="Bacteriophage/plasmid primase P4 C-terminal" evidence="1">
    <location>
        <begin position="18"/>
        <end position="81"/>
    </location>
</feature>
<dbReference type="AlphaFoldDB" id="R0M3G0"/>
<reference evidence="2 3" key="1">
    <citation type="journal article" date="2013" name="BMC Genomics">
        <title>Comparative genomics of parasitic silkworm microsporidia reveal an association between genome expansion and host adaptation.</title>
        <authorList>
            <person name="Pan G."/>
            <person name="Xu J."/>
            <person name="Li T."/>
            <person name="Xia Q."/>
            <person name="Liu S.L."/>
            <person name="Zhang G."/>
            <person name="Li S."/>
            <person name="Li C."/>
            <person name="Liu H."/>
            <person name="Yang L."/>
            <person name="Liu T."/>
            <person name="Zhang X."/>
            <person name="Wu Z."/>
            <person name="Fan W."/>
            <person name="Dang X."/>
            <person name="Xiang H."/>
            <person name="Tao M."/>
            <person name="Li Y."/>
            <person name="Hu J."/>
            <person name="Li Z."/>
            <person name="Lin L."/>
            <person name="Luo J."/>
            <person name="Geng L."/>
            <person name="Wang L."/>
            <person name="Long M."/>
            <person name="Wan Y."/>
            <person name="He N."/>
            <person name="Zhang Z."/>
            <person name="Lu C."/>
            <person name="Keeling P.J."/>
            <person name="Wang J."/>
            <person name="Xiang Z."/>
            <person name="Zhou Z."/>
        </authorList>
    </citation>
    <scope>NUCLEOTIDE SEQUENCE [LARGE SCALE GENOMIC DNA]</scope>
    <source>
        <strain evidence="3">CQ1 / CVCC 102059</strain>
    </source>
</reference>
<evidence type="ECO:0000259" key="1">
    <source>
        <dbReference type="Pfam" id="PF08706"/>
    </source>
</evidence>
<dbReference type="OrthoDB" id="2375545at2759"/>
<gene>
    <name evidence="2" type="ORF">NBO_416g0001</name>
</gene>